<feature type="region of interest" description="Disordered" evidence="1">
    <location>
        <begin position="160"/>
        <end position="192"/>
    </location>
</feature>
<feature type="compositionally biased region" description="Low complexity" evidence="1">
    <location>
        <begin position="836"/>
        <end position="850"/>
    </location>
</feature>
<feature type="compositionally biased region" description="Basic and acidic residues" evidence="1">
    <location>
        <begin position="437"/>
        <end position="452"/>
    </location>
</feature>
<keyword evidence="2" id="KW-0732">Signal</keyword>
<organism evidence="3 4">
    <name type="scientific">Coleophoma cylindrospora</name>
    <dbReference type="NCBI Taxonomy" id="1849047"/>
    <lineage>
        <taxon>Eukaryota</taxon>
        <taxon>Fungi</taxon>
        <taxon>Dikarya</taxon>
        <taxon>Ascomycota</taxon>
        <taxon>Pezizomycotina</taxon>
        <taxon>Leotiomycetes</taxon>
        <taxon>Helotiales</taxon>
        <taxon>Dermateaceae</taxon>
        <taxon>Coleophoma</taxon>
    </lineage>
</organism>
<feature type="compositionally biased region" description="Acidic residues" evidence="1">
    <location>
        <begin position="424"/>
        <end position="436"/>
    </location>
</feature>
<dbReference type="OrthoDB" id="4225201at2759"/>
<feature type="region of interest" description="Disordered" evidence="1">
    <location>
        <begin position="284"/>
        <end position="652"/>
    </location>
</feature>
<dbReference type="Proteomes" id="UP000256645">
    <property type="component" value="Unassembled WGS sequence"/>
</dbReference>
<feature type="compositionally biased region" description="Basic and acidic residues" evidence="1">
    <location>
        <begin position="491"/>
        <end position="508"/>
    </location>
</feature>
<keyword evidence="4" id="KW-1185">Reference proteome</keyword>
<evidence type="ECO:0000256" key="2">
    <source>
        <dbReference type="SAM" id="SignalP"/>
    </source>
</evidence>
<feature type="compositionally biased region" description="Basic residues" evidence="1">
    <location>
        <begin position="309"/>
        <end position="325"/>
    </location>
</feature>
<reference evidence="3 4" key="1">
    <citation type="journal article" date="2018" name="IMA Fungus">
        <title>IMA Genome-F 9: Draft genome sequence of Annulohypoxylon stygium, Aspergillus mulundensis, Berkeleyomyces basicola (syn. Thielaviopsis basicola), Ceratocystis smalleyi, two Cercospora beticola strains, Coleophoma cylindrospora, Fusarium fracticaudum, Phialophora cf. hyalina, and Morchella septimelata.</title>
        <authorList>
            <person name="Wingfield B.D."/>
            <person name="Bills G.F."/>
            <person name="Dong Y."/>
            <person name="Huang W."/>
            <person name="Nel W.J."/>
            <person name="Swalarsk-Parry B.S."/>
            <person name="Vaghefi N."/>
            <person name="Wilken P.M."/>
            <person name="An Z."/>
            <person name="de Beer Z.W."/>
            <person name="De Vos L."/>
            <person name="Chen L."/>
            <person name="Duong T.A."/>
            <person name="Gao Y."/>
            <person name="Hammerbacher A."/>
            <person name="Kikkert J.R."/>
            <person name="Li Y."/>
            <person name="Li H."/>
            <person name="Li K."/>
            <person name="Li Q."/>
            <person name="Liu X."/>
            <person name="Ma X."/>
            <person name="Naidoo K."/>
            <person name="Pethybridge S.J."/>
            <person name="Sun J."/>
            <person name="Steenkamp E.T."/>
            <person name="van der Nest M.A."/>
            <person name="van Wyk S."/>
            <person name="Wingfield M.J."/>
            <person name="Xiong C."/>
            <person name="Yue Q."/>
            <person name="Zhang X."/>
        </authorList>
    </citation>
    <scope>NUCLEOTIDE SEQUENCE [LARGE SCALE GENOMIC DNA]</scope>
    <source>
        <strain evidence="3 4">BP6252</strain>
    </source>
</reference>
<feature type="region of interest" description="Disordered" evidence="1">
    <location>
        <begin position="806"/>
        <end position="859"/>
    </location>
</feature>
<evidence type="ECO:0000313" key="4">
    <source>
        <dbReference type="Proteomes" id="UP000256645"/>
    </source>
</evidence>
<gene>
    <name evidence="3" type="ORF">BP6252_04318</name>
</gene>
<evidence type="ECO:0000256" key="1">
    <source>
        <dbReference type="SAM" id="MobiDB-lite"/>
    </source>
</evidence>
<accession>A0A3D8S0M6</accession>
<name>A0A3D8S0M6_9HELO</name>
<feature type="compositionally biased region" description="Basic and acidic residues" evidence="1">
    <location>
        <begin position="284"/>
        <end position="295"/>
    </location>
</feature>
<evidence type="ECO:0000313" key="3">
    <source>
        <dbReference type="EMBL" id="RDW79680.1"/>
    </source>
</evidence>
<feature type="compositionally biased region" description="Pro residues" evidence="1">
    <location>
        <begin position="331"/>
        <end position="349"/>
    </location>
</feature>
<feature type="compositionally biased region" description="Basic and acidic residues" evidence="1">
    <location>
        <begin position="169"/>
        <end position="192"/>
    </location>
</feature>
<feature type="compositionally biased region" description="Acidic residues" evidence="1">
    <location>
        <begin position="806"/>
        <end position="819"/>
    </location>
</feature>
<comment type="caution">
    <text evidence="3">The sequence shown here is derived from an EMBL/GenBank/DDBJ whole genome shotgun (WGS) entry which is preliminary data.</text>
</comment>
<feature type="compositionally biased region" description="Basic and acidic residues" evidence="1">
    <location>
        <begin position="462"/>
        <end position="484"/>
    </location>
</feature>
<feature type="compositionally biased region" description="Basic and acidic residues" evidence="1">
    <location>
        <begin position="385"/>
        <end position="410"/>
    </location>
</feature>
<feature type="signal peptide" evidence="2">
    <location>
        <begin position="1"/>
        <end position="18"/>
    </location>
</feature>
<feature type="chain" id="PRO_5017753659" evidence="2">
    <location>
        <begin position="19"/>
        <end position="859"/>
    </location>
</feature>
<feature type="compositionally biased region" description="Basic and acidic residues" evidence="1">
    <location>
        <begin position="562"/>
        <end position="598"/>
    </location>
</feature>
<dbReference type="STRING" id="1849047.A0A3D8S0M6"/>
<protein>
    <submittedName>
        <fullName evidence="3">Uncharacterized protein</fullName>
    </submittedName>
</protein>
<sequence length="859" mass="94568">MRGLVKAALVLAPALASSFTIPHDQHHDGKTEVAEDQSSALISLGGKDSKSHDAMNFRLDILPSTEPCGFGNVTIDGQVLPQTEKEGVWSGNGSVPVGGKSIAVASWSFECLNIPNVASVQLMKFKVDAIDGKSLEDVGFTAVFKQAEDSKIIEIVNKPTLPEFPSPAESHHGQHPHPAEHHPHEGDGPKGHHEVEFHQRFEEDMAELQFMKHQLLELEWMIYEKEQAMFHHHKSHKSHKDSPELGQNIQQCDSLRCLIKTAVDKARGAVNNVVGKFGGENEMDFHGHHEFPHPPRERKHGNHTGGPHGPHKGNHTHPHFPKRPHGLPVCKFPPPPPHGHGPPGPPPPFGHHMRPDFHSPPPGMHRGPHDEPKHGKHSPPELDPEERRPVEMDGSVRHEDGPHFEHDGAFHHGKPHGKQHGEGIDDLEESQPEEEEHDRPEFHDSEQHEAHPFDGPAPHGSPESDGHSQHERPEGHPPHGRPEFDGPPPHGRPEFDGPQPHEHPEGHPPHGGPEFDGSHPHEHPEGHPPHGRPEFDGPHPHERPEGHPPHGGPEFDGPPPHGRPEFDGPHPHEHPEGHAPHEHPEFDGPPHRRPEGHPPHGGPEFDGPPPHGRPEFDGIPPHDGPESGEPHPPPGDDGLGGPPPFDGPHRGPPKSMAKVFHVFKWSIVAFLCTIFLAALHKRTCTPDKRAKRQARREKRELRRAHRREVHKNAIMKLMARIGGNDSESDDFEEKHKHQRLMSDAEDGMSTTMSDEITQLRTAASVVGEIVAASPDSPRPTPSITVSVHDFACSTPSEQAPLFSDDLYSEELPAYEDNDGSEASSIIADGFRYTPGSSEYSPSHSSSGSVSDILGPDTKQ</sequence>
<dbReference type="AlphaFoldDB" id="A0A3D8S0M6"/>
<proteinExistence type="predicted"/>
<dbReference type="EMBL" id="PDLM01000004">
    <property type="protein sequence ID" value="RDW79680.1"/>
    <property type="molecule type" value="Genomic_DNA"/>
</dbReference>
<feature type="compositionally biased region" description="Basic and acidic residues" evidence="1">
    <location>
        <begin position="516"/>
        <end position="548"/>
    </location>
</feature>
<feature type="compositionally biased region" description="Pro residues" evidence="1">
    <location>
        <begin position="630"/>
        <end position="646"/>
    </location>
</feature>